<dbReference type="GO" id="GO:0036064">
    <property type="term" value="C:ciliary basal body"/>
    <property type="evidence" value="ECO:0007669"/>
    <property type="project" value="TreeGrafter"/>
</dbReference>
<dbReference type="GO" id="GO:0070740">
    <property type="term" value="F:tubulin-glutamic acid ligase activity"/>
    <property type="evidence" value="ECO:0007669"/>
    <property type="project" value="TreeGrafter"/>
</dbReference>
<dbReference type="Gene3D" id="3.30.470.20">
    <property type="entry name" value="ATP-grasp fold, B domain"/>
    <property type="match status" value="1"/>
</dbReference>
<gene>
    <name evidence="4" type="ORF">SteCoe_20219</name>
</gene>
<dbReference type="AlphaFoldDB" id="A0A1R2BSH1"/>
<dbReference type="SUPFAM" id="SSF56059">
    <property type="entry name" value="Glutathione synthetase ATP-binding domain-like"/>
    <property type="match status" value="1"/>
</dbReference>
<dbReference type="PROSITE" id="PS51221">
    <property type="entry name" value="TTL"/>
    <property type="match status" value="1"/>
</dbReference>
<protein>
    <recommendedName>
        <fullName evidence="6">ATP-grasp domain-containing protein</fullName>
    </recommendedName>
</protein>
<name>A0A1R2BSH1_9CILI</name>
<dbReference type="EMBL" id="MPUH01000458">
    <property type="protein sequence ID" value="OMJ79700.1"/>
    <property type="molecule type" value="Genomic_DNA"/>
</dbReference>
<proteinExistence type="predicted"/>
<evidence type="ECO:0000256" key="2">
    <source>
        <dbReference type="ARBA" id="ARBA00022741"/>
    </source>
</evidence>
<evidence type="ECO:0000256" key="1">
    <source>
        <dbReference type="ARBA" id="ARBA00022598"/>
    </source>
</evidence>
<dbReference type="Pfam" id="PF03133">
    <property type="entry name" value="TTL"/>
    <property type="match status" value="1"/>
</dbReference>
<dbReference type="OrthoDB" id="202825at2759"/>
<dbReference type="GO" id="GO:0005524">
    <property type="term" value="F:ATP binding"/>
    <property type="evidence" value="ECO:0007669"/>
    <property type="project" value="UniProtKB-KW"/>
</dbReference>
<keyword evidence="2" id="KW-0547">Nucleotide-binding</keyword>
<dbReference type="GO" id="GO:0000226">
    <property type="term" value="P:microtubule cytoskeleton organization"/>
    <property type="evidence" value="ECO:0007669"/>
    <property type="project" value="TreeGrafter"/>
</dbReference>
<evidence type="ECO:0000313" key="4">
    <source>
        <dbReference type="EMBL" id="OMJ79700.1"/>
    </source>
</evidence>
<evidence type="ECO:0000256" key="3">
    <source>
        <dbReference type="ARBA" id="ARBA00022840"/>
    </source>
</evidence>
<dbReference type="Proteomes" id="UP000187209">
    <property type="component" value="Unassembled WGS sequence"/>
</dbReference>
<organism evidence="4 5">
    <name type="scientific">Stentor coeruleus</name>
    <dbReference type="NCBI Taxonomy" id="5963"/>
    <lineage>
        <taxon>Eukaryota</taxon>
        <taxon>Sar</taxon>
        <taxon>Alveolata</taxon>
        <taxon>Ciliophora</taxon>
        <taxon>Postciliodesmatophora</taxon>
        <taxon>Heterotrichea</taxon>
        <taxon>Heterotrichida</taxon>
        <taxon>Stentoridae</taxon>
        <taxon>Stentor</taxon>
    </lineage>
</organism>
<dbReference type="InterPro" id="IPR004344">
    <property type="entry name" value="TTL/TTLL_fam"/>
</dbReference>
<keyword evidence="5" id="KW-1185">Reference proteome</keyword>
<sequence>MNTKVICNISNTRYDLIREVLTTVLDWKISEDENDDWDVMWTDIAILPEKLMKMKTYQRINHFPMMHMVSRKNFLADSLEKIRKLFPKDYSFFPKTYIFPLDKDNIKQYIQDHGREFMIVKPEMSCQGKGIFFTNHIEEINPSDKYVVQEYIKSPYLIDGLKFDLRIYVLVTSCQPLRVYVYDEGLAKFATHMYSKPDIGNITDMFMHLTNYAVNRGNVKFVNNKNLASDGVGHKRSLAYVYRYLQEQGHDVFALKMRIEDSILKTLCAVQPYLAQCYIGCQPKDYTRAMCFEVLGFDIILDDKLNPYIVEVNQSPSFATDSPLDREIKKGIVAGALRLSWVSRKNRMRHLKKMEDKQGIGFVGKITKEYRDKAVKHNSELRSFEEEGLLGKFKRICPTEGSQKYDKFINSALLISKNSVIDILPLSQSKNSSSQSKIPIKKSYTVLPSNIKSNVSVDILNNSLGQSSFHSISSKINNNNSSKTTRVVSNKSPLKSSLKVSLQKSNSISSVPGLFDQSPILKCSREVSYQKDDASSQSSKDFRIKMQLVPNILRKNLVKDTTLNRSSSQFMSFYDTSTTFPKGNY</sequence>
<reference evidence="4 5" key="1">
    <citation type="submission" date="2016-11" db="EMBL/GenBank/DDBJ databases">
        <title>The macronuclear genome of Stentor coeruleus: a giant cell with tiny introns.</title>
        <authorList>
            <person name="Slabodnick M."/>
            <person name="Ruby J.G."/>
            <person name="Reiff S.B."/>
            <person name="Swart E.C."/>
            <person name="Gosai S."/>
            <person name="Prabakaran S."/>
            <person name="Witkowska E."/>
            <person name="Larue G.E."/>
            <person name="Fisher S."/>
            <person name="Freeman R.M."/>
            <person name="Gunawardena J."/>
            <person name="Chu W."/>
            <person name="Stover N.A."/>
            <person name="Gregory B.D."/>
            <person name="Nowacki M."/>
            <person name="Derisi J."/>
            <person name="Roy S.W."/>
            <person name="Marshall W.F."/>
            <person name="Sood P."/>
        </authorList>
    </citation>
    <scope>NUCLEOTIDE SEQUENCE [LARGE SCALE GENOMIC DNA]</scope>
    <source>
        <strain evidence="4">WM001</strain>
    </source>
</reference>
<dbReference type="GO" id="GO:0015631">
    <property type="term" value="F:tubulin binding"/>
    <property type="evidence" value="ECO:0007669"/>
    <property type="project" value="TreeGrafter"/>
</dbReference>
<evidence type="ECO:0000313" key="5">
    <source>
        <dbReference type="Proteomes" id="UP000187209"/>
    </source>
</evidence>
<evidence type="ECO:0008006" key="6">
    <source>
        <dbReference type="Google" id="ProtNLM"/>
    </source>
</evidence>
<keyword evidence="3" id="KW-0067">ATP-binding</keyword>
<comment type="caution">
    <text evidence="4">The sequence shown here is derived from an EMBL/GenBank/DDBJ whole genome shotgun (WGS) entry which is preliminary data.</text>
</comment>
<dbReference type="PANTHER" id="PTHR12241">
    <property type="entry name" value="TUBULIN POLYGLUTAMYLASE"/>
    <property type="match status" value="1"/>
</dbReference>
<dbReference type="PANTHER" id="PTHR12241:SF147">
    <property type="entry name" value="TUBULIN POLYGLUTAMYLASE TTLL7"/>
    <property type="match status" value="1"/>
</dbReference>
<accession>A0A1R2BSH1</accession>
<keyword evidence="1" id="KW-0436">Ligase</keyword>